<evidence type="ECO:0008006" key="4">
    <source>
        <dbReference type="Google" id="ProtNLM"/>
    </source>
</evidence>
<dbReference type="RefSeq" id="XP_005757320.1">
    <property type="nucleotide sequence ID" value="XM_005757263.1"/>
</dbReference>
<reference evidence="2" key="2">
    <citation type="submission" date="2024-10" db="UniProtKB">
        <authorList>
            <consortium name="EnsemblProtists"/>
        </authorList>
    </citation>
    <scope>IDENTIFICATION</scope>
</reference>
<dbReference type="KEGG" id="ehx:EMIHUDRAFT_439094"/>
<dbReference type="AlphaFoldDB" id="A0A0D3I0V6"/>
<feature type="transmembrane region" description="Helical" evidence="1">
    <location>
        <begin position="107"/>
        <end position="129"/>
    </location>
</feature>
<keyword evidence="1" id="KW-0812">Transmembrane</keyword>
<accession>A0A0D3I0V6</accession>
<dbReference type="PANTHER" id="PTHR34730:SF1">
    <property type="entry name" value="PARAQUAT-INDUCIBLE PROTEIN A"/>
    <property type="match status" value="1"/>
</dbReference>
<dbReference type="Pfam" id="PF04403">
    <property type="entry name" value="PqiA"/>
    <property type="match status" value="1"/>
</dbReference>
<organism evidence="2 3">
    <name type="scientific">Emiliania huxleyi (strain CCMP1516)</name>
    <dbReference type="NCBI Taxonomy" id="280463"/>
    <lineage>
        <taxon>Eukaryota</taxon>
        <taxon>Haptista</taxon>
        <taxon>Haptophyta</taxon>
        <taxon>Prymnesiophyceae</taxon>
        <taxon>Isochrysidales</taxon>
        <taxon>Noelaerhabdaceae</taxon>
        <taxon>Emiliania</taxon>
    </lineage>
</organism>
<feature type="transmembrane region" description="Helical" evidence="1">
    <location>
        <begin position="176"/>
        <end position="196"/>
    </location>
</feature>
<dbReference type="OMA" id="CFYISAD"/>
<proteinExistence type="predicted"/>
<dbReference type="EnsemblProtists" id="EOD04891">
    <property type="protein sequence ID" value="EOD04891"/>
    <property type="gene ID" value="EMIHUDRAFT_439094"/>
</dbReference>
<protein>
    <recommendedName>
        <fullName evidence="4">CSC1/OSCA1-like 7TM region domain-containing protein</fullName>
    </recommendedName>
</protein>
<dbReference type="PaxDb" id="2903-EOD04891"/>
<keyword evidence="1" id="KW-1133">Transmembrane helix</keyword>
<dbReference type="Proteomes" id="UP000013827">
    <property type="component" value="Unassembled WGS sequence"/>
</dbReference>
<dbReference type="InterPro" id="IPR007498">
    <property type="entry name" value="PqiA-like"/>
</dbReference>
<evidence type="ECO:0000256" key="1">
    <source>
        <dbReference type="SAM" id="Phobius"/>
    </source>
</evidence>
<reference evidence="3" key="1">
    <citation type="journal article" date="2013" name="Nature">
        <title>Pan genome of the phytoplankton Emiliania underpins its global distribution.</title>
        <authorList>
            <person name="Read B.A."/>
            <person name="Kegel J."/>
            <person name="Klute M.J."/>
            <person name="Kuo A."/>
            <person name="Lefebvre S.C."/>
            <person name="Maumus F."/>
            <person name="Mayer C."/>
            <person name="Miller J."/>
            <person name="Monier A."/>
            <person name="Salamov A."/>
            <person name="Young J."/>
            <person name="Aguilar M."/>
            <person name="Claverie J.M."/>
            <person name="Frickenhaus S."/>
            <person name="Gonzalez K."/>
            <person name="Herman E.K."/>
            <person name="Lin Y.C."/>
            <person name="Napier J."/>
            <person name="Ogata H."/>
            <person name="Sarno A.F."/>
            <person name="Shmutz J."/>
            <person name="Schroeder D."/>
            <person name="de Vargas C."/>
            <person name="Verret F."/>
            <person name="von Dassow P."/>
            <person name="Valentin K."/>
            <person name="Van de Peer Y."/>
            <person name="Wheeler G."/>
            <person name="Dacks J.B."/>
            <person name="Delwiche C.F."/>
            <person name="Dyhrman S.T."/>
            <person name="Glockner G."/>
            <person name="John U."/>
            <person name="Richards T."/>
            <person name="Worden A.Z."/>
            <person name="Zhang X."/>
            <person name="Grigoriev I.V."/>
            <person name="Allen A.E."/>
            <person name="Bidle K."/>
            <person name="Borodovsky M."/>
            <person name="Bowler C."/>
            <person name="Brownlee C."/>
            <person name="Cock J.M."/>
            <person name="Elias M."/>
            <person name="Gladyshev V.N."/>
            <person name="Groth M."/>
            <person name="Guda C."/>
            <person name="Hadaegh A."/>
            <person name="Iglesias-Rodriguez M.D."/>
            <person name="Jenkins J."/>
            <person name="Jones B.M."/>
            <person name="Lawson T."/>
            <person name="Leese F."/>
            <person name="Lindquist E."/>
            <person name="Lobanov A."/>
            <person name="Lomsadze A."/>
            <person name="Malik S.B."/>
            <person name="Marsh M.E."/>
            <person name="Mackinder L."/>
            <person name="Mock T."/>
            <person name="Mueller-Roeber B."/>
            <person name="Pagarete A."/>
            <person name="Parker M."/>
            <person name="Probert I."/>
            <person name="Quesneville H."/>
            <person name="Raines C."/>
            <person name="Rensing S.A."/>
            <person name="Riano-Pachon D.M."/>
            <person name="Richier S."/>
            <person name="Rokitta S."/>
            <person name="Shiraiwa Y."/>
            <person name="Soanes D.M."/>
            <person name="van der Giezen M."/>
            <person name="Wahlund T.M."/>
            <person name="Williams B."/>
            <person name="Wilson W."/>
            <person name="Wolfe G."/>
            <person name="Wurch L.L."/>
        </authorList>
    </citation>
    <scope>NUCLEOTIDE SEQUENCE</scope>
</reference>
<dbReference type="GeneID" id="17251012"/>
<keyword evidence="1" id="KW-0472">Membrane</keyword>
<feature type="transmembrane region" description="Helical" evidence="1">
    <location>
        <begin position="65"/>
        <end position="95"/>
    </location>
</feature>
<evidence type="ECO:0000313" key="3">
    <source>
        <dbReference type="Proteomes" id="UP000013827"/>
    </source>
</evidence>
<dbReference type="HOGENOM" id="CLU_856453_0_0_1"/>
<name>A0A0D3I0V6_EMIH1</name>
<dbReference type="eggNOG" id="ENOG502SAXF">
    <property type="taxonomic scope" value="Eukaryota"/>
</dbReference>
<sequence length="325" mass="35648">MPLVVVGSYLPALRYEYNGVVGMLVEAHEAGSRVRTYSVFELARFLADQANGMWQPDAGSALGVFGMYTVVATLVLCTVVAPILQCATLLVLHFAPLTRSGQRRAYVAAEAISAWSYQEVFIIAVGLGISQIESISRFLVACYCNDLMPMFAALADTGALDEQYAECFYISADFEVGLVVLFGSGVLLSLATQVMMRTARTAFSQQQQREESARPPRPCLRYWMLPGYTALRWLCTRRLDLVDQDSDKSLQVAAARAAGSPPPCAPPALQLGPWRLLHERRRGVAVYLHVVSGELRSAADMTRQLSVELRQTLTVDELRDASGGE</sequence>
<evidence type="ECO:0000313" key="2">
    <source>
        <dbReference type="EnsemblProtists" id="EOD04891"/>
    </source>
</evidence>
<dbReference type="PANTHER" id="PTHR34730">
    <property type="entry name" value="UNNAMED PRODUCT"/>
    <property type="match status" value="1"/>
</dbReference>
<keyword evidence="3" id="KW-1185">Reference proteome</keyword>